<evidence type="ECO:0000256" key="2">
    <source>
        <dbReference type="SAM" id="SignalP"/>
    </source>
</evidence>
<feature type="domain" description="DUF6594" evidence="3">
    <location>
        <begin position="145"/>
        <end position="208"/>
    </location>
</feature>
<keyword evidence="2" id="KW-0732">Signal</keyword>
<evidence type="ECO:0000259" key="3">
    <source>
        <dbReference type="Pfam" id="PF20237"/>
    </source>
</evidence>
<evidence type="ECO:0000313" key="5">
    <source>
        <dbReference type="Proteomes" id="UP000566819"/>
    </source>
</evidence>
<organism evidence="4 5">
    <name type="scientific">Cudoniella acicularis</name>
    <dbReference type="NCBI Taxonomy" id="354080"/>
    <lineage>
        <taxon>Eukaryota</taxon>
        <taxon>Fungi</taxon>
        <taxon>Dikarya</taxon>
        <taxon>Ascomycota</taxon>
        <taxon>Pezizomycotina</taxon>
        <taxon>Leotiomycetes</taxon>
        <taxon>Helotiales</taxon>
        <taxon>Tricladiaceae</taxon>
        <taxon>Cudoniella</taxon>
    </lineage>
</organism>
<dbReference type="AlphaFoldDB" id="A0A8H4R469"/>
<feature type="compositionally biased region" description="Polar residues" evidence="1">
    <location>
        <begin position="62"/>
        <end position="76"/>
    </location>
</feature>
<dbReference type="Proteomes" id="UP000566819">
    <property type="component" value="Unassembled WGS sequence"/>
</dbReference>
<evidence type="ECO:0000313" key="4">
    <source>
        <dbReference type="EMBL" id="KAF4621891.1"/>
    </source>
</evidence>
<dbReference type="OrthoDB" id="5342093at2759"/>
<name>A0A8H4R469_9HELO</name>
<dbReference type="InterPro" id="IPR046529">
    <property type="entry name" value="DUF6594"/>
</dbReference>
<feature type="region of interest" description="Disordered" evidence="1">
    <location>
        <begin position="32"/>
        <end position="91"/>
    </location>
</feature>
<feature type="compositionally biased region" description="Low complexity" evidence="1">
    <location>
        <begin position="32"/>
        <end position="61"/>
    </location>
</feature>
<evidence type="ECO:0000256" key="1">
    <source>
        <dbReference type="SAM" id="MobiDB-lite"/>
    </source>
</evidence>
<feature type="signal peptide" evidence="2">
    <location>
        <begin position="1"/>
        <end position="24"/>
    </location>
</feature>
<sequence length="210" mass="21522">MLSNNPFTLLTAFIFLLLAAFSTADSSISSTTSAPASSVSGSQSQSQSQSGSSGLGSVVTVPTNSTLGTAKPTSGGNNTVTSASASSTAKGNSSITLTTARPVSTATGISTVGSLNAGNVLGAGAGVWAGMSALLAGVGAWVLFLNSQNLLYLQAELVHLEIKLRNLEAADEAKPYKGDWYWLNGSRGEQREAVMAVREKLKEYNEALVL</sequence>
<dbReference type="EMBL" id="JAAMPI010001913">
    <property type="protein sequence ID" value="KAF4621891.1"/>
    <property type="molecule type" value="Genomic_DNA"/>
</dbReference>
<feature type="compositionally biased region" description="Low complexity" evidence="1">
    <location>
        <begin position="77"/>
        <end position="91"/>
    </location>
</feature>
<keyword evidence="5" id="KW-1185">Reference proteome</keyword>
<comment type="caution">
    <text evidence="4">The sequence shown here is derived from an EMBL/GenBank/DDBJ whole genome shotgun (WGS) entry which is preliminary data.</text>
</comment>
<dbReference type="Pfam" id="PF20237">
    <property type="entry name" value="DUF6594"/>
    <property type="match status" value="1"/>
</dbReference>
<accession>A0A8H4R469</accession>
<feature type="chain" id="PRO_5035002766" description="DUF6594 domain-containing protein" evidence="2">
    <location>
        <begin position="25"/>
        <end position="210"/>
    </location>
</feature>
<reference evidence="4 5" key="1">
    <citation type="submission" date="2020-03" db="EMBL/GenBank/DDBJ databases">
        <title>Draft Genome Sequence of Cudoniella acicularis.</title>
        <authorList>
            <person name="Buettner E."/>
            <person name="Kellner H."/>
        </authorList>
    </citation>
    <scope>NUCLEOTIDE SEQUENCE [LARGE SCALE GENOMIC DNA]</scope>
    <source>
        <strain evidence="4 5">DSM 108380</strain>
    </source>
</reference>
<proteinExistence type="predicted"/>
<gene>
    <name evidence="4" type="ORF">G7Y89_g14454</name>
</gene>
<protein>
    <recommendedName>
        <fullName evidence="3">DUF6594 domain-containing protein</fullName>
    </recommendedName>
</protein>